<evidence type="ECO:0000313" key="6">
    <source>
        <dbReference type="EMBL" id="KAA8494800.1"/>
    </source>
</evidence>
<dbReference type="GO" id="GO:0016020">
    <property type="term" value="C:membrane"/>
    <property type="evidence" value="ECO:0007669"/>
    <property type="project" value="UniProtKB-SubCell"/>
</dbReference>
<dbReference type="Proteomes" id="UP000324585">
    <property type="component" value="Unassembled WGS sequence"/>
</dbReference>
<comment type="similarity">
    <text evidence="5">Belongs to the mitochondrial carrier (TC 2.A.29) family.</text>
</comment>
<keyword evidence="5" id="KW-0813">Transport</keyword>
<dbReference type="OMA" id="VMGPCTY"/>
<gene>
    <name evidence="6" type="ORF">FVE85_3041</name>
</gene>
<organism evidence="6 7">
    <name type="scientific">Porphyridium purpureum</name>
    <name type="common">Red alga</name>
    <name type="synonym">Porphyridium cruentum</name>
    <dbReference type="NCBI Taxonomy" id="35688"/>
    <lineage>
        <taxon>Eukaryota</taxon>
        <taxon>Rhodophyta</taxon>
        <taxon>Bangiophyceae</taxon>
        <taxon>Porphyridiales</taxon>
        <taxon>Porphyridiaceae</taxon>
        <taxon>Porphyridium</taxon>
    </lineage>
</organism>
<reference evidence="7" key="1">
    <citation type="journal article" date="2019" name="Nat. Commun.">
        <title>Expansion of phycobilisome linker gene families in mesophilic red algae.</title>
        <authorList>
            <person name="Lee J."/>
            <person name="Kim D."/>
            <person name="Bhattacharya D."/>
            <person name="Yoon H.S."/>
        </authorList>
    </citation>
    <scope>NUCLEOTIDE SEQUENCE [LARGE SCALE GENOMIC DNA]</scope>
    <source>
        <strain evidence="7">CCMP 1328</strain>
    </source>
</reference>
<dbReference type="Gene3D" id="1.50.40.10">
    <property type="entry name" value="Mitochondrial carrier domain"/>
    <property type="match status" value="1"/>
</dbReference>
<feature type="repeat" description="Solcar" evidence="4">
    <location>
        <begin position="101"/>
        <end position="184"/>
    </location>
</feature>
<dbReference type="GO" id="GO:0005739">
    <property type="term" value="C:mitochondrion"/>
    <property type="evidence" value="ECO:0007669"/>
    <property type="project" value="TreeGrafter"/>
</dbReference>
<feature type="repeat" description="Solcar" evidence="4">
    <location>
        <begin position="200"/>
        <end position="283"/>
    </location>
</feature>
<accession>A0A5J4YV10</accession>
<name>A0A5J4YV10_PORPP</name>
<dbReference type="PANTHER" id="PTHR46982">
    <property type="entry name" value="CITRATE/OXOGLUTARATE CARRIER PROTEIN"/>
    <property type="match status" value="1"/>
</dbReference>
<evidence type="ECO:0000313" key="7">
    <source>
        <dbReference type="Proteomes" id="UP000324585"/>
    </source>
</evidence>
<dbReference type="AlphaFoldDB" id="A0A5J4YV10"/>
<feature type="repeat" description="Solcar" evidence="4">
    <location>
        <begin position="6"/>
        <end position="94"/>
    </location>
</feature>
<dbReference type="InterPro" id="IPR053017">
    <property type="entry name" value="Mito_Cit/Oxoglu_Carrier"/>
</dbReference>
<comment type="caution">
    <text evidence="6">The sequence shown here is derived from an EMBL/GenBank/DDBJ whole genome shotgun (WGS) entry which is preliminary data.</text>
</comment>
<dbReference type="InterPro" id="IPR018108">
    <property type="entry name" value="MCP_transmembrane"/>
</dbReference>
<dbReference type="InterPro" id="IPR023395">
    <property type="entry name" value="MCP_dom_sf"/>
</dbReference>
<dbReference type="GO" id="GO:0015742">
    <property type="term" value="P:alpha-ketoglutarate transport"/>
    <property type="evidence" value="ECO:0007669"/>
    <property type="project" value="TreeGrafter"/>
</dbReference>
<dbReference type="EMBL" id="VRMN01000004">
    <property type="protein sequence ID" value="KAA8494800.1"/>
    <property type="molecule type" value="Genomic_DNA"/>
</dbReference>
<dbReference type="OrthoDB" id="10253709at2759"/>
<dbReference type="PROSITE" id="PS50920">
    <property type="entry name" value="SOLCAR"/>
    <property type="match status" value="3"/>
</dbReference>
<dbReference type="PANTHER" id="PTHR46982:SF1">
    <property type="entry name" value="CITRATE_OXOGLUTARATE CARRIER PROTEIN"/>
    <property type="match status" value="1"/>
</dbReference>
<evidence type="ECO:0000256" key="2">
    <source>
        <dbReference type="ARBA" id="ARBA00022692"/>
    </source>
</evidence>
<sequence length="285" mass="30548">MAPPAGKGLKDIRNGAVLQCVEAATLGLPFEVWKTRMGRMRGETTLQAFRNIYVENGRGLAGVSAFWKGMGPKMVESASKGAVLLFSKELINTELLRLGTSQGVAGLAAGAGGGVCQTVVMGPCTYVVTALVTGDKSKSMSQVISSTWRERGLKGFYPGGSAIAFRQATNWASRQGFTDSIRVQMKRRLHGDEKAKLTGPQEIVSGVLGGILSAWNHPFEVARIEMQARANAGEAKMSMLQVFSMVSKEHGVAGLFKGVVPRIGLGVWQTLFMVNGAHYIRERLG</sequence>
<dbReference type="Pfam" id="PF00153">
    <property type="entry name" value="Mito_carr"/>
    <property type="match status" value="3"/>
</dbReference>
<evidence type="ECO:0000256" key="5">
    <source>
        <dbReference type="RuleBase" id="RU000488"/>
    </source>
</evidence>
<evidence type="ECO:0000256" key="4">
    <source>
        <dbReference type="PROSITE-ProRule" id="PRU00282"/>
    </source>
</evidence>
<dbReference type="SUPFAM" id="SSF103506">
    <property type="entry name" value="Mitochondrial carrier"/>
    <property type="match status" value="1"/>
</dbReference>
<dbReference type="GO" id="GO:0005371">
    <property type="term" value="F:tricarboxylate secondary active transmembrane transporter activity"/>
    <property type="evidence" value="ECO:0007669"/>
    <property type="project" value="TreeGrafter"/>
</dbReference>
<evidence type="ECO:0000256" key="1">
    <source>
        <dbReference type="ARBA" id="ARBA00004141"/>
    </source>
</evidence>
<comment type="subcellular location">
    <subcellularLocation>
        <location evidence="1">Membrane</location>
        <topology evidence="1">Multi-pass membrane protein</topology>
    </subcellularLocation>
</comment>
<evidence type="ECO:0000256" key="3">
    <source>
        <dbReference type="ARBA" id="ARBA00023136"/>
    </source>
</evidence>
<dbReference type="GO" id="GO:0006843">
    <property type="term" value="P:mitochondrial citrate transmembrane transport"/>
    <property type="evidence" value="ECO:0007669"/>
    <property type="project" value="TreeGrafter"/>
</dbReference>
<keyword evidence="3 4" id="KW-0472">Membrane</keyword>
<protein>
    <submittedName>
        <fullName evidence="6">Citrate/oxoglutarate carrier protein</fullName>
    </submittedName>
</protein>
<keyword evidence="2 4" id="KW-0812">Transmembrane</keyword>
<proteinExistence type="inferred from homology"/>
<keyword evidence="7" id="KW-1185">Reference proteome</keyword>